<dbReference type="Proteomes" id="UP001631957">
    <property type="component" value="Unassembled WGS sequence"/>
</dbReference>
<feature type="domain" description="ScoMcrA-like SRA" evidence="1">
    <location>
        <begin position="12"/>
        <end position="158"/>
    </location>
</feature>
<sequence length="361" mass="39994">MTGDYVILPGEVRTRAEIHAVFGGSPQRGIAPSVEKRSVVLFSDPEEAEVWGYQDGWLAEEDGRGPIYEYTGAGSDGDQTFAGPRGSGNRAVLRHSQQGRMLHLFVREGKVPGSATKTHRYVGMFTLDDELPFVPRQGLDVNGTKRTTIVFRLRPYGQFERSHADVLIPSPNTTVEFVPRAVTIDMLQSAAVTKGTFVAPDLRSANVSAMLTAAAKGKLVQVGTVHMPEFPRAASAATIVRQKKALLIESYAAYLESQGHTVGSFQIKLKEKTATLRTDLFDATDHVLYEAQGASDRDSVRIALGRLLDYRRYVRQRDRQHRPDTVVLLPGRPDRDIEELLKDHETSLVYRAEDGGFERSL</sequence>
<gene>
    <name evidence="2" type="ORF">ACKI18_19895</name>
</gene>
<evidence type="ECO:0000313" key="2">
    <source>
        <dbReference type="EMBL" id="MFM9610960.1"/>
    </source>
</evidence>
<evidence type="ECO:0000259" key="1">
    <source>
        <dbReference type="Pfam" id="PF26348"/>
    </source>
</evidence>
<name>A0ABW9HSA6_9ACTN</name>
<dbReference type="InterPro" id="IPR058712">
    <property type="entry name" value="SRA_ScoMcrA"/>
</dbReference>
<dbReference type="RefSeq" id="WP_409121944.1">
    <property type="nucleotide sequence ID" value="NZ_JBJVNI010000010.1"/>
</dbReference>
<proteinExistence type="predicted"/>
<protein>
    <recommendedName>
        <fullName evidence="1">ScoMcrA-like SRA domain-containing protein</fullName>
    </recommendedName>
</protein>
<reference evidence="2 3" key="1">
    <citation type="submission" date="2024-12" db="EMBL/GenBank/DDBJ databases">
        <title>Forecasting of Potato common scab and diversities of Pathogenic streptomyces spp. in china.</title>
        <authorList>
            <person name="Handique U."/>
            <person name="Wu J."/>
        </authorList>
    </citation>
    <scope>NUCLEOTIDE SEQUENCE [LARGE SCALE GENOMIC DNA]</scope>
    <source>
        <strain evidence="2 3">ZRIMU1530</strain>
    </source>
</reference>
<dbReference type="EMBL" id="JBJVNI010000010">
    <property type="protein sequence ID" value="MFM9610960.1"/>
    <property type="molecule type" value="Genomic_DNA"/>
</dbReference>
<dbReference type="Pfam" id="PF26348">
    <property type="entry name" value="SRA_ScoMcrA"/>
    <property type="match status" value="1"/>
</dbReference>
<accession>A0ABW9HSA6</accession>
<keyword evidence="3" id="KW-1185">Reference proteome</keyword>
<comment type="caution">
    <text evidence="2">The sequence shown here is derived from an EMBL/GenBank/DDBJ whole genome shotgun (WGS) entry which is preliminary data.</text>
</comment>
<organism evidence="2 3">
    <name type="scientific">Streptomyces niveiscabiei</name>
    <dbReference type="NCBI Taxonomy" id="164115"/>
    <lineage>
        <taxon>Bacteria</taxon>
        <taxon>Bacillati</taxon>
        <taxon>Actinomycetota</taxon>
        <taxon>Actinomycetes</taxon>
        <taxon>Kitasatosporales</taxon>
        <taxon>Streptomycetaceae</taxon>
        <taxon>Streptomyces</taxon>
    </lineage>
</organism>
<evidence type="ECO:0000313" key="3">
    <source>
        <dbReference type="Proteomes" id="UP001631957"/>
    </source>
</evidence>